<evidence type="ECO:0000313" key="3">
    <source>
        <dbReference type="Proteomes" id="UP000536624"/>
    </source>
</evidence>
<dbReference type="SUPFAM" id="SSF54637">
    <property type="entry name" value="Thioesterase/thiol ester dehydrase-isomerase"/>
    <property type="match status" value="1"/>
</dbReference>
<sequence>MARHIYPCPLRWSDMDAFGHVNNVTFLRYLEEARVDFMWRLAPGNGSDAFTGGVVVARHEIDYLKPLVHRHRPVTVETWVTEVKAAYLTLRYEIKDEDALYVRAATRIVPYDLDQGRPRRVTPEEEKFLTEYLEPDPVKKGARKASTKPAGSAGSSGSEGSDGSDGSDGSADGAERPEGAVSV</sequence>
<name>A0A7X6AXN1_STRMQ</name>
<dbReference type="Proteomes" id="UP000536624">
    <property type="component" value="Unassembled WGS sequence"/>
</dbReference>
<evidence type="ECO:0000313" key="2">
    <source>
        <dbReference type="EMBL" id="NIY65466.1"/>
    </source>
</evidence>
<reference evidence="2 3" key="1">
    <citation type="submission" date="2020-02" db="EMBL/GenBank/DDBJ databases">
        <title>Streptomyces malaysiensis DSM14702 (JHCC583434, PFL_A843) Genome sequencing and assembly.</title>
        <authorList>
            <person name="Samborskyy M."/>
        </authorList>
    </citation>
    <scope>NUCLEOTIDE SEQUENCE [LARGE SCALE GENOMIC DNA]</scope>
    <source>
        <strain evidence="2 3">DSM 14702</strain>
    </source>
</reference>
<protein>
    <submittedName>
        <fullName evidence="2">Thioesterase</fullName>
    </submittedName>
</protein>
<evidence type="ECO:0000256" key="1">
    <source>
        <dbReference type="SAM" id="MobiDB-lite"/>
    </source>
</evidence>
<comment type="caution">
    <text evidence="2">The sequence shown here is derived from an EMBL/GenBank/DDBJ whole genome shotgun (WGS) entry which is preliminary data.</text>
</comment>
<feature type="compositionally biased region" description="Low complexity" evidence="1">
    <location>
        <begin position="150"/>
        <end position="161"/>
    </location>
</feature>
<dbReference type="AlphaFoldDB" id="A0A7X6AXN1"/>
<dbReference type="Pfam" id="PF13279">
    <property type="entry name" value="4HBT_2"/>
    <property type="match status" value="1"/>
</dbReference>
<proteinExistence type="predicted"/>
<dbReference type="EMBL" id="JAALLH010000001">
    <property type="protein sequence ID" value="NIY65466.1"/>
    <property type="molecule type" value="Genomic_DNA"/>
</dbReference>
<dbReference type="InterPro" id="IPR050563">
    <property type="entry name" value="4-hydroxybenzoyl-CoA_TE"/>
</dbReference>
<dbReference type="InterPro" id="IPR029069">
    <property type="entry name" value="HotDog_dom_sf"/>
</dbReference>
<organism evidence="2 3">
    <name type="scientific">Streptomyces malaysiensis</name>
    <dbReference type="NCBI Taxonomy" id="92644"/>
    <lineage>
        <taxon>Bacteria</taxon>
        <taxon>Bacillati</taxon>
        <taxon>Actinomycetota</taxon>
        <taxon>Actinomycetes</taxon>
        <taxon>Kitasatosporales</taxon>
        <taxon>Streptomycetaceae</taxon>
        <taxon>Streptomyces</taxon>
        <taxon>Streptomyces violaceusniger group</taxon>
    </lineage>
</organism>
<dbReference type="GO" id="GO:0047617">
    <property type="term" value="F:fatty acyl-CoA hydrolase activity"/>
    <property type="evidence" value="ECO:0007669"/>
    <property type="project" value="TreeGrafter"/>
</dbReference>
<gene>
    <name evidence="2" type="ORF">SMALB_3462</name>
</gene>
<feature type="region of interest" description="Disordered" evidence="1">
    <location>
        <begin position="129"/>
        <end position="183"/>
    </location>
</feature>
<feature type="compositionally biased region" description="Basic and acidic residues" evidence="1">
    <location>
        <begin position="173"/>
        <end position="183"/>
    </location>
</feature>
<accession>A0A7X6AXN1</accession>
<dbReference type="PANTHER" id="PTHR31793">
    <property type="entry name" value="4-HYDROXYBENZOYL-COA THIOESTERASE FAMILY MEMBER"/>
    <property type="match status" value="1"/>
</dbReference>
<dbReference type="CDD" id="cd00586">
    <property type="entry name" value="4HBT"/>
    <property type="match status" value="1"/>
</dbReference>
<dbReference type="PANTHER" id="PTHR31793:SF24">
    <property type="entry name" value="LONG-CHAIN ACYL-COA THIOESTERASE FADM"/>
    <property type="match status" value="1"/>
</dbReference>
<dbReference type="Gene3D" id="3.10.129.10">
    <property type="entry name" value="Hotdog Thioesterase"/>
    <property type="match status" value="1"/>
</dbReference>